<evidence type="ECO:0000313" key="1">
    <source>
        <dbReference type="EMBL" id="KAI9897976.1"/>
    </source>
</evidence>
<name>A0ACC0UW75_9HYPO</name>
<evidence type="ECO:0000313" key="2">
    <source>
        <dbReference type="Proteomes" id="UP001163324"/>
    </source>
</evidence>
<gene>
    <name evidence="1" type="ORF">N3K66_006336</name>
</gene>
<organism evidence="1 2">
    <name type="scientific">Trichothecium roseum</name>
    <dbReference type="NCBI Taxonomy" id="47278"/>
    <lineage>
        <taxon>Eukaryota</taxon>
        <taxon>Fungi</taxon>
        <taxon>Dikarya</taxon>
        <taxon>Ascomycota</taxon>
        <taxon>Pezizomycotina</taxon>
        <taxon>Sordariomycetes</taxon>
        <taxon>Hypocreomycetidae</taxon>
        <taxon>Hypocreales</taxon>
        <taxon>Hypocreales incertae sedis</taxon>
        <taxon>Trichothecium</taxon>
    </lineage>
</organism>
<dbReference type="Proteomes" id="UP001163324">
    <property type="component" value="Chromosome 6"/>
</dbReference>
<comment type="caution">
    <text evidence="1">The sequence shown here is derived from an EMBL/GenBank/DDBJ whole genome shotgun (WGS) entry which is preliminary data.</text>
</comment>
<protein>
    <submittedName>
        <fullName evidence="1">Uncharacterized protein</fullName>
    </submittedName>
</protein>
<sequence length="482" mass="52650">MLFKRLFQAAAAMASLASATPVQRSHSNVARQEGAGNLVFCHFMIGVVGGRSSADAYDDDMVRAKAAGIDAFALNIGTDDYTEKQLGFAYESAARNDMKVFISFDFNWFGTGDGARVGSMISDFGDKPAQLMYDNKVFASSFAGDGVDVAALRNAAGREIFWAPNFHPEMGTDLGTVDSAFNWVGWNSDGNNKAPKPGQEVTVSDGDNTYVNALGGKPYLAPVSPWFFTHFGPEVSYSKNWAFPGDFLWFDRWQEILQLQPAFLEIITWNDYGESHYIGRLDSPHGDDGNSKWVYGMPHNGWLDMAEPFIAAYHDGSKDVTSYIKEDKVVYWYRPTLRDIDCDATDTTMEDANNSTGNYFKGRPDGWESLEDKVFVVTLLTEAATLEMTAGGNSQTVEAPAGAAKFTVDMAVGDVSFRLTRGGNAVLEGTSDMKILDSCPCGIYNFNPFVGTLPAGEPDELLPEGYAQIMSGLKVDKCGPNQ</sequence>
<proteinExistence type="predicted"/>
<keyword evidence="2" id="KW-1185">Reference proteome</keyword>
<dbReference type="EMBL" id="CM047945">
    <property type="protein sequence ID" value="KAI9897976.1"/>
    <property type="molecule type" value="Genomic_DNA"/>
</dbReference>
<reference evidence="1" key="1">
    <citation type="submission" date="2022-10" db="EMBL/GenBank/DDBJ databases">
        <title>Complete Genome of Trichothecium roseum strain YXFP-22015, a Plant Pathogen Isolated from Citrus.</title>
        <authorList>
            <person name="Wang Y."/>
            <person name="Zhu L."/>
        </authorList>
    </citation>
    <scope>NUCLEOTIDE SEQUENCE</scope>
    <source>
        <strain evidence="1">YXFP-22015</strain>
    </source>
</reference>
<accession>A0ACC0UW75</accession>